<feature type="region of interest" description="Disordered" evidence="1">
    <location>
        <begin position="1"/>
        <end position="20"/>
    </location>
</feature>
<name>A0ABV3FQZ5_9NOCA</name>
<dbReference type="EMBL" id="JBFAKC010000004">
    <property type="protein sequence ID" value="MEV0707720.1"/>
    <property type="molecule type" value="Genomic_DNA"/>
</dbReference>
<organism evidence="2 3">
    <name type="scientific">Nocardia aurea</name>
    <dbReference type="NCBI Taxonomy" id="2144174"/>
    <lineage>
        <taxon>Bacteria</taxon>
        <taxon>Bacillati</taxon>
        <taxon>Actinomycetota</taxon>
        <taxon>Actinomycetes</taxon>
        <taxon>Mycobacteriales</taxon>
        <taxon>Nocardiaceae</taxon>
        <taxon>Nocardia</taxon>
    </lineage>
</organism>
<evidence type="ECO:0000313" key="2">
    <source>
        <dbReference type="EMBL" id="MEV0707720.1"/>
    </source>
</evidence>
<dbReference type="RefSeq" id="WP_357781730.1">
    <property type="nucleotide sequence ID" value="NZ_JBFAKC010000004.1"/>
</dbReference>
<reference evidence="2 3" key="1">
    <citation type="submission" date="2024-06" db="EMBL/GenBank/DDBJ databases">
        <title>The Natural Products Discovery Center: Release of the First 8490 Sequenced Strains for Exploring Actinobacteria Biosynthetic Diversity.</title>
        <authorList>
            <person name="Kalkreuter E."/>
            <person name="Kautsar S.A."/>
            <person name="Yang D."/>
            <person name="Bader C.D."/>
            <person name="Teijaro C.N."/>
            <person name="Fluegel L."/>
            <person name="Davis C.M."/>
            <person name="Simpson J.R."/>
            <person name="Lauterbach L."/>
            <person name="Steele A.D."/>
            <person name="Gui C."/>
            <person name="Meng S."/>
            <person name="Li G."/>
            <person name="Viehrig K."/>
            <person name="Ye F."/>
            <person name="Su P."/>
            <person name="Kiefer A.F."/>
            <person name="Nichols A."/>
            <person name="Cepeda A.J."/>
            <person name="Yan W."/>
            <person name="Fan B."/>
            <person name="Jiang Y."/>
            <person name="Adhikari A."/>
            <person name="Zheng C.-J."/>
            <person name="Schuster L."/>
            <person name="Cowan T.M."/>
            <person name="Smanski M.J."/>
            <person name="Chevrette M.G."/>
            <person name="De Carvalho L.P.S."/>
            <person name="Shen B."/>
        </authorList>
    </citation>
    <scope>NUCLEOTIDE SEQUENCE [LARGE SCALE GENOMIC DNA]</scope>
    <source>
        <strain evidence="2 3">NPDC050403</strain>
    </source>
</reference>
<dbReference type="InterPro" id="IPR029032">
    <property type="entry name" value="AhpD-like"/>
</dbReference>
<comment type="caution">
    <text evidence="2">The sequence shown here is derived from an EMBL/GenBank/DDBJ whole genome shotgun (WGS) entry which is preliminary data.</text>
</comment>
<sequence>MGTIDTAAADAAQRSERGRREFADVMTFEPPADSSPTATSGLIDFVFAEVWTRPVLSRRDRRFVTLSCVADSDSEQDLVDHVYAALNSGDIAITEMRETVLHFAVYAGWPKASRFNIVVDIQWDRIHRERGLPLPPPEPLLPLVTPSDPEERLVQGTATFKDINCMPFAPDRDNPYQGAGILNFVFGEMWVRPGLDMRARRLITVACVGFQDAPLPILSHVYAALKSRDISFEEMDELALQFGAYSGLPKAAYLGHVIGEQKARVLREWRDEAGTTS</sequence>
<dbReference type="SUPFAM" id="SSF69118">
    <property type="entry name" value="AhpD-like"/>
    <property type="match status" value="1"/>
</dbReference>
<dbReference type="InterPro" id="IPR052512">
    <property type="entry name" value="4CMD/NDH-1_regulator"/>
</dbReference>
<keyword evidence="3" id="KW-1185">Reference proteome</keyword>
<protein>
    <submittedName>
        <fullName evidence="2">Carboxymuconolactone decarboxylase family protein</fullName>
    </submittedName>
</protein>
<dbReference type="PANTHER" id="PTHR33570">
    <property type="entry name" value="4-CARBOXYMUCONOLACTONE DECARBOXYLASE FAMILY PROTEIN"/>
    <property type="match status" value="1"/>
</dbReference>
<gene>
    <name evidence="2" type="ORF">AB0I48_09170</name>
</gene>
<proteinExistence type="predicted"/>
<dbReference type="Gene3D" id="1.20.1290.10">
    <property type="entry name" value="AhpD-like"/>
    <property type="match status" value="1"/>
</dbReference>
<accession>A0ABV3FQZ5</accession>
<evidence type="ECO:0000256" key="1">
    <source>
        <dbReference type="SAM" id="MobiDB-lite"/>
    </source>
</evidence>
<dbReference type="Proteomes" id="UP001551695">
    <property type="component" value="Unassembled WGS sequence"/>
</dbReference>
<dbReference type="PANTHER" id="PTHR33570:SF2">
    <property type="entry name" value="CARBOXYMUCONOLACTONE DECARBOXYLASE-LIKE DOMAIN-CONTAINING PROTEIN"/>
    <property type="match status" value="1"/>
</dbReference>
<evidence type="ECO:0000313" key="3">
    <source>
        <dbReference type="Proteomes" id="UP001551695"/>
    </source>
</evidence>